<keyword evidence="2" id="KW-1185">Reference proteome</keyword>
<name>A0A926F8B1_9BACT</name>
<dbReference type="RefSeq" id="WP_262434815.1">
    <property type="nucleotide sequence ID" value="NZ_JACRTF010000001.1"/>
</dbReference>
<proteinExistence type="predicted"/>
<sequence>MRKNALRIVLVTVVVVLCHCNYLNAQGWSYPTEQIQDLPYEDGMGTEEAPYRITNAQQLANLSYYVNNGVGYEGIYFALAADIDLNPGYTFGKDGTISGGDAPQQWVPIGTYTGYNDKDFKGSLDGQGHTIRGIYLTFQQDCEGLFGVIKNGNVRNLTISNSLIINNNKENIEGYCAGLFAGYALDVNFVNCRNESSIYGRSDNCERCVIGGIAGIFYAGDKATVFKDCHNSGNISAIEVENGYNPYHIYTGGIIGRVMGGFGNIHEMYRCTNSGDISSTGMSGGLAGAIDGFYACSNLDNTGTISGELYVGGIFGQGGHYSDGKLLEACTNTGRVFSNFALAIGGIIGDGGYAEIINCANKGEIEVTGKRSDNRCYTGGIIGNPYYNTGNAPVINLTGCYNLGNITIDDGHCGGLIGQCPTYSKCKMEKCYNAGMIANRKGTAGGLTSEIWKDGSSIINCYNTGDVSGNIRSTGGLVGVCCSASDIIYCYTTGSVTPIDDFMGPEVGGCGSVIGCVTQINSIHHCYYLSSEDMPAIGVDYAHIPDSSLMAKTADDFAGGQVCILLNDTQYPTPWGQEPGKDPTPLLNGKGNPEVSGIETIEQGEYKGETVIYDLTGRKVESTKGLKGIYIVNGKKVLFTGVMP</sequence>
<protein>
    <submittedName>
        <fullName evidence="1">Uncharacterized protein</fullName>
    </submittedName>
</protein>
<accession>A0A926F8B1</accession>
<reference evidence="1" key="1">
    <citation type="submission" date="2020-08" db="EMBL/GenBank/DDBJ databases">
        <title>Genome public.</title>
        <authorList>
            <person name="Liu C."/>
            <person name="Sun Q."/>
        </authorList>
    </citation>
    <scope>NUCLEOTIDE SEQUENCE</scope>
    <source>
        <strain evidence="1">N12</strain>
    </source>
</reference>
<evidence type="ECO:0000313" key="1">
    <source>
        <dbReference type="EMBL" id="MBC8593709.1"/>
    </source>
</evidence>
<dbReference type="EMBL" id="JACRTF010000001">
    <property type="protein sequence ID" value="MBC8593709.1"/>
    <property type="molecule type" value="Genomic_DNA"/>
</dbReference>
<dbReference type="Proteomes" id="UP000651085">
    <property type="component" value="Unassembled WGS sequence"/>
</dbReference>
<dbReference type="Gene3D" id="2.160.20.110">
    <property type="match status" value="2"/>
</dbReference>
<comment type="caution">
    <text evidence="1">The sequence shown here is derived from an EMBL/GenBank/DDBJ whole genome shotgun (WGS) entry which is preliminary data.</text>
</comment>
<evidence type="ECO:0000313" key="2">
    <source>
        <dbReference type="Proteomes" id="UP000651085"/>
    </source>
</evidence>
<dbReference type="AlphaFoldDB" id="A0A926F8B1"/>
<organism evidence="1 2">
    <name type="scientific">Jilunia laotingensis</name>
    <dbReference type="NCBI Taxonomy" id="2763675"/>
    <lineage>
        <taxon>Bacteria</taxon>
        <taxon>Pseudomonadati</taxon>
        <taxon>Bacteroidota</taxon>
        <taxon>Bacteroidia</taxon>
        <taxon>Bacteroidales</taxon>
        <taxon>Bacteroidaceae</taxon>
        <taxon>Jilunia</taxon>
    </lineage>
</organism>
<gene>
    <name evidence="1" type="ORF">H8744_10720</name>
</gene>